<accession>A0A2T7PI97</accession>
<evidence type="ECO:0000313" key="3">
    <source>
        <dbReference type="Proteomes" id="UP000245119"/>
    </source>
</evidence>
<reference evidence="2 3" key="1">
    <citation type="submission" date="2018-04" db="EMBL/GenBank/DDBJ databases">
        <title>The genome of golden apple snail Pomacea canaliculata provides insight into stress tolerance and invasive adaptation.</title>
        <authorList>
            <person name="Liu C."/>
            <person name="Liu B."/>
            <person name="Ren Y."/>
            <person name="Zhang Y."/>
            <person name="Wang H."/>
            <person name="Li S."/>
            <person name="Jiang F."/>
            <person name="Yin L."/>
            <person name="Zhang G."/>
            <person name="Qian W."/>
            <person name="Fan W."/>
        </authorList>
    </citation>
    <scope>NUCLEOTIDE SEQUENCE [LARGE SCALE GENOMIC DNA]</scope>
    <source>
        <strain evidence="2">SZHN2017</strain>
        <tissue evidence="2">Muscle</tissue>
    </source>
</reference>
<sequence length="189" mass="21043">MTTSAALQVKQNPATDDTIRGSRVARRLSYCSPPSADLQTSSHVQSTAKHTPGRERCVECRRAQLSAWRRRSASVGWLDVKPQFIASPPPYTWAGWGAQLDVGVGPRQVGGLMRRVARATVADDIHDRVCRQVSSQATARQHHRPPHSWWRRQPRAQGSHALRTTEGREGRCVHVVASSDYTCWKEGGE</sequence>
<dbReference type="Proteomes" id="UP000245119">
    <property type="component" value="Linkage Group LG4"/>
</dbReference>
<comment type="caution">
    <text evidence="2">The sequence shown here is derived from an EMBL/GenBank/DDBJ whole genome shotgun (WGS) entry which is preliminary data.</text>
</comment>
<proteinExistence type="predicted"/>
<feature type="region of interest" description="Disordered" evidence="1">
    <location>
        <begin position="134"/>
        <end position="165"/>
    </location>
</feature>
<gene>
    <name evidence="2" type="ORF">C0Q70_08592</name>
</gene>
<name>A0A2T7PI97_POMCA</name>
<feature type="compositionally biased region" description="Basic residues" evidence="1">
    <location>
        <begin position="140"/>
        <end position="154"/>
    </location>
</feature>
<protein>
    <submittedName>
        <fullName evidence="2">Uncharacterized protein</fullName>
    </submittedName>
</protein>
<dbReference type="AlphaFoldDB" id="A0A2T7PI97"/>
<keyword evidence="3" id="KW-1185">Reference proteome</keyword>
<evidence type="ECO:0000313" key="2">
    <source>
        <dbReference type="EMBL" id="PVD33143.1"/>
    </source>
</evidence>
<organism evidence="2 3">
    <name type="scientific">Pomacea canaliculata</name>
    <name type="common">Golden apple snail</name>
    <dbReference type="NCBI Taxonomy" id="400727"/>
    <lineage>
        <taxon>Eukaryota</taxon>
        <taxon>Metazoa</taxon>
        <taxon>Spiralia</taxon>
        <taxon>Lophotrochozoa</taxon>
        <taxon>Mollusca</taxon>
        <taxon>Gastropoda</taxon>
        <taxon>Caenogastropoda</taxon>
        <taxon>Architaenioglossa</taxon>
        <taxon>Ampullarioidea</taxon>
        <taxon>Ampullariidae</taxon>
        <taxon>Pomacea</taxon>
    </lineage>
</organism>
<evidence type="ECO:0000256" key="1">
    <source>
        <dbReference type="SAM" id="MobiDB-lite"/>
    </source>
</evidence>
<dbReference type="EMBL" id="PZQS01000004">
    <property type="protein sequence ID" value="PVD33143.1"/>
    <property type="molecule type" value="Genomic_DNA"/>
</dbReference>